<evidence type="ECO:0000313" key="3">
    <source>
        <dbReference type="Proteomes" id="UP000316798"/>
    </source>
</evidence>
<dbReference type="EMBL" id="CP035503">
    <property type="protein sequence ID" value="QDL37415.1"/>
    <property type="molecule type" value="Genomic_DNA"/>
</dbReference>
<sequence>MALPHAQPLDVIDVRPLGAALRMAKTHSLIKTEKLQLMQVVLAAGQGLPEHRAPGEVSVQCLEGEVELSTSTRPCRLQAGEVVVLPAAEPHAVLAICDATLLVTVLLSP</sequence>
<dbReference type="KEGG" id="rhf:EUB48_09130"/>
<dbReference type="RefSeq" id="WP_142818587.1">
    <property type="nucleotide sequence ID" value="NZ_CP035503.1"/>
</dbReference>
<feature type="domain" description="Cupin type-2" evidence="1">
    <location>
        <begin position="40"/>
        <end position="97"/>
    </location>
</feature>
<dbReference type="InterPro" id="IPR014710">
    <property type="entry name" value="RmlC-like_jellyroll"/>
</dbReference>
<proteinExistence type="predicted"/>
<accession>A0A515DAI3</accession>
<dbReference type="AlphaFoldDB" id="A0A515DAI3"/>
<keyword evidence="3" id="KW-1185">Reference proteome</keyword>
<dbReference type="InterPro" id="IPR011051">
    <property type="entry name" value="RmlC_Cupin_sf"/>
</dbReference>
<dbReference type="PANTHER" id="PTHR37694">
    <property type="entry name" value="SLR8022 PROTEIN"/>
    <property type="match status" value="1"/>
</dbReference>
<dbReference type="Gene3D" id="2.60.120.10">
    <property type="entry name" value="Jelly Rolls"/>
    <property type="match status" value="1"/>
</dbReference>
<dbReference type="Pfam" id="PF07883">
    <property type="entry name" value="Cupin_2"/>
    <property type="match status" value="1"/>
</dbReference>
<dbReference type="OrthoDB" id="8265259at2"/>
<organism evidence="2 3">
    <name type="scientific">Rhodoferax sediminis</name>
    <dbReference type="NCBI Taxonomy" id="2509614"/>
    <lineage>
        <taxon>Bacteria</taxon>
        <taxon>Pseudomonadati</taxon>
        <taxon>Pseudomonadota</taxon>
        <taxon>Betaproteobacteria</taxon>
        <taxon>Burkholderiales</taxon>
        <taxon>Comamonadaceae</taxon>
        <taxon>Rhodoferax</taxon>
    </lineage>
</organism>
<protein>
    <submittedName>
        <fullName evidence="2">Cupin domain-containing protein</fullName>
    </submittedName>
</protein>
<dbReference type="CDD" id="cd02230">
    <property type="entry name" value="cupin_HP0902-like"/>
    <property type="match status" value="1"/>
</dbReference>
<dbReference type="SUPFAM" id="SSF51182">
    <property type="entry name" value="RmlC-like cupins"/>
    <property type="match status" value="1"/>
</dbReference>
<dbReference type="PANTHER" id="PTHR37694:SF1">
    <property type="entry name" value="SLR8022 PROTEIN"/>
    <property type="match status" value="1"/>
</dbReference>
<name>A0A515DAI3_9BURK</name>
<gene>
    <name evidence="2" type="ORF">EUB48_09130</name>
</gene>
<dbReference type="InterPro" id="IPR013096">
    <property type="entry name" value="Cupin_2"/>
</dbReference>
<dbReference type="Proteomes" id="UP000316798">
    <property type="component" value="Chromosome"/>
</dbReference>
<reference evidence="2 3" key="1">
    <citation type="submission" date="2019-01" db="EMBL/GenBank/DDBJ databases">
        <title>Genomic insights into a novel species Rhodoferax sp.</title>
        <authorList>
            <person name="Jin L."/>
        </authorList>
    </citation>
    <scope>NUCLEOTIDE SEQUENCE [LARGE SCALE GENOMIC DNA]</scope>
    <source>
        <strain evidence="2 3">CHu59-6-5</strain>
    </source>
</reference>
<evidence type="ECO:0000259" key="1">
    <source>
        <dbReference type="Pfam" id="PF07883"/>
    </source>
</evidence>
<evidence type="ECO:0000313" key="2">
    <source>
        <dbReference type="EMBL" id="QDL37415.1"/>
    </source>
</evidence>